<evidence type="ECO:0000313" key="3">
    <source>
        <dbReference type="EMBL" id="KAJ1915149.1"/>
    </source>
</evidence>
<dbReference type="PANTHER" id="PTHR10804">
    <property type="entry name" value="PROTEASE FAMILY M24 METHIONYL AMINOPEPTIDASE, AMINOPEPTIDASE P"/>
    <property type="match status" value="1"/>
</dbReference>
<evidence type="ECO:0000259" key="2">
    <source>
        <dbReference type="Pfam" id="PF00557"/>
    </source>
</evidence>
<protein>
    <submittedName>
        <fullName evidence="3">Proliferation-associated protein 2G4</fullName>
    </submittedName>
</protein>
<proteinExistence type="inferred from homology"/>
<dbReference type="EMBL" id="JANBPT010000646">
    <property type="protein sequence ID" value="KAJ1915149.1"/>
    <property type="molecule type" value="Genomic_DNA"/>
</dbReference>
<dbReference type="InterPro" id="IPR047113">
    <property type="entry name" value="PA2G4/ARX1"/>
</dbReference>
<dbReference type="CDD" id="cd01089">
    <property type="entry name" value="PA2G4-like"/>
    <property type="match status" value="1"/>
</dbReference>
<organism evidence="3 4">
    <name type="scientific">Tieghemiomyces parasiticus</name>
    <dbReference type="NCBI Taxonomy" id="78921"/>
    <lineage>
        <taxon>Eukaryota</taxon>
        <taxon>Fungi</taxon>
        <taxon>Fungi incertae sedis</taxon>
        <taxon>Zoopagomycota</taxon>
        <taxon>Kickxellomycotina</taxon>
        <taxon>Dimargaritomycetes</taxon>
        <taxon>Dimargaritales</taxon>
        <taxon>Dimargaritaceae</taxon>
        <taxon>Tieghemiomyces</taxon>
    </lineage>
</organism>
<feature type="domain" description="Peptidase M24" evidence="2">
    <location>
        <begin position="28"/>
        <end position="186"/>
    </location>
</feature>
<evidence type="ECO:0000256" key="1">
    <source>
        <dbReference type="ARBA" id="ARBA00007319"/>
    </source>
</evidence>
<comment type="caution">
    <text evidence="3">The sequence shown here is derived from an EMBL/GenBank/DDBJ whole genome shotgun (WGS) entry which is preliminary data.</text>
</comment>
<dbReference type="SUPFAM" id="SSF46785">
    <property type="entry name" value="Winged helix' DNA-binding domain"/>
    <property type="match status" value="1"/>
</dbReference>
<dbReference type="InterPro" id="IPR036390">
    <property type="entry name" value="WH_DNA-bd_sf"/>
</dbReference>
<accession>A0A9W7ZW47</accession>
<dbReference type="Proteomes" id="UP001150569">
    <property type="component" value="Unassembled WGS sequence"/>
</dbReference>
<dbReference type="OrthoDB" id="5876363at2759"/>
<dbReference type="Gene3D" id="3.90.230.10">
    <property type="entry name" value="Creatinase/methionine aminopeptidase superfamily"/>
    <property type="match status" value="1"/>
</dbReference>
<sequence length="366" mass="39398">MPKLAKKTNAAAKATNTATIANPDVVKQYKAAAKAANAAMEAVIAAVKPDATIFDLCKLGDDKITETLKQDPAYEKVAKGIAFPTCVSPNHIVAHFSPLSGDACATMALKEGDMVKIQLGAQVDGEAAIVAHTMICGEGAKVEGRAADVLLGAHYAAEAALRLMQPGKLNTEVSSTVQKVAEEFGTIPMQGMLSTQMTQNNVDAGKAIILNPTNDQRANHKSAVFAENEVYQVDIIISTGEGKTKDADYRTTVYKKTDSTYMPKLKTSTQFLYDVKKNHPSFPFTLRALGDDRKARLGVLECAKNGALLAYQVYAEKPTELVAQFQFTVLLLPTGPERITGTWFDPSTVSSDKSIQRQELKDLLKA</sequence>
<dbReference type="FunFam" id="1.10.10.10:FF:000029">
    <property type="entry name" value="Proliferation-associated 2G4, a"/>
    <property type="match status" value="1"/>
</dbReference>
<dbReference type="Pfam" id="PF00557">
    <property type="entry name" value="Peptidase_M24"/>
    <property type="match status" value="1"/>
</dbReference>
<dbReference type="InterPro" id="IPR036005">
    <property type="entry name" value="Creatinase/aminopeptidase-like"/>
</dbReference>
<reference evidence="3" key="1">
    <citation type="submission" date="2022-07" db="EMBL/GenBank/DDBJ databases">
        <title>Phylogenomic reconstructions and comparative analyses of Kickxellomycotina fungi.</title>
        <authorList>
            <person name="Reynolds N.K."/>
            <person name="Stajich J.E."/>
            <person name="Barry K."/>
            <person name="Grigoriev I.V."/>
            <person name="Crous P."/>
            <person name="Smith M.E."/>
        </authorList>
    </citation>
    <scope>NUCLEOTIDE SEQUENCE</scope>
    <source>
        <strain evidence="3">RSA 861</strain>
    </source>
</reference>
<dbReference type="PANTHER" id="PTHR10804:SF11">
    <property type="entry name" value="PROLIFERATION-ASSOCIATED PROTEIN 2G4"/>
    <property type="match status" value="1"/>
</dbReference>
<name>A0A9W7ZW47_9FUNG</name>
<comment type="similarity">
    <text evidence="1">Belongs to the peptidase M24 family.</text>
</comment>
<dbReference type="InterPro" id="IPR036388">
    <property type="entry name" value="WH-like_DNA-bd_sf"/>
</dbReference>
<evidence type="ECO:0000313" key="4">
    <source>
        <dbReference type="Proteomes" id="UP001150569"/>
    </source>
</evidence>
<gene>
    <name evidence="3" type="primary">PA2G4</name>
    <name evidence="3" type="ORF">IWQ60_008549</name>
</gene>
<dbReference type="InterPro" id="IPR000994">
    <property type="entry name" value="Pept_M24"/>
</dbReference>
<dbReference type="AlphaFoldDB" id="A0A9W7ZW47"/>
<dbReference type="SUPFAM" id="SSF55920">
    <property type="entry name" value="Creatinase/aminopeptidase"/>
    <property type="match status" value="1"/>
</dbReference>
<dbReference type="Gene3D" id="1.10.10.10">
    <property type="entry name" value="Winged helix-like DNA-binding domain superfamily/Winged helix DNA-binding domain"/>
    <property type="match status" value="1"/>
</dbReference>
<keyword evidence="4" id="KW-1185">Reference proteome</keyword>